<keyword evidence="4" id="KW-0472">Membrane</keyword>
<dbReference type="GO" id="GO:0071555">
    <property type="term" value="P:cell wall organization"/>
    <property type="evidence" value="ECO:0007669"/>
    <property type="project" value="UniProtKB-KW"/>
</dbReference>
<dbReference type="InterPro" id="IPR003770">
    <property type="entry name" value="MLTG-like"/>
</dbReference>
<dbReference type="NCBIfam" id="TIGR00247">
    <property type="entry name" value="endolytic transglycosylase MltG"/>
    <property type="match status" value="1"/>
</dbReference>
<dbReference type="PANTHER" id="PTHR30518:SF2">
    <property type="entry name" value="ENDOLYTIC MUREIN TRANSGLYCOSYLASE"/>
    <property type="match status" value="1"/>
</dbReference>
<comment type="caution">
    <text evidence="7">The sequence shown here is derived from an EMBL/GenBank/DDBJ whole genome shotgun (WGS) entry which is preliminary data.</text>
</comment>
<dbReference type="HAMAP" id="MF_02065">
    <property type="entry name" value="MltG"/>
    <property type="match status" value="1"/>
</dbReference>
<evidence type="ECO:0000313" key="7">
    <source>
        <dbReference type="EMBL" id="MPL79865.1"/>
    </source>
</evidence>
<keyword evidence="2" id="KW-0812">Transmembrane</keyword>
<sequence>MKRKAIYIAAAILLFSASAAVFTVWHIMYRNNTIKESVIYINEKSSPDEFFQIAEASGSVKNLTTLRYTSKIEKLSVAEPGRYIIKPGMGNREIVRMVKYGWQTPVKLTISGNIRTKERLAGILSRNIRPDSLSILNMLNNDSLAESLGFNKATFIGMFIPNTYEVFWTITSEDIARRFKREFDSFWSGERVEKAKKIGLSPLQVITLASIVTEESNVREEYPVIAGVYLNRIKKGMPLQADPTVKYAVGDFSLKRVLHKHLESNSPYNTYKYTGLPPGPITIPSAEVIDGVLNRAKHNYLYFCAKATLDGTHAFSETLAQHNRYAKAYQAALNRLKIR</sequence>
<keyword evidence="5 7" id="KW-0456">Lyase</keyword>
<name>A0A644ULS0_9ZZZZ</name>
<dbReference type="Pfam" id="PF02618">
    <property type="entry name" value="YceG"/>
    <property type="match status" value="1"/>
</dbReference>
<gene>
    <name evidence="7" type="primary">mltG_7</name>
    <name evidence="7" type="ORF">SDC9_25752</name>
</gene>
<accession>A0A644ULS0</accession>
<evidence type="ECO:0000256" key="3">
    <source>
        <dbReference type="ARBA" id="ARBA00022989"/>
    </source>
</evidence>
<reference evidence="7" key="1">
    <citation type="submission" date="2019-08" db="EMBL/GenBank/DDBJ databases">
        <authorList>
            <person name="Kucharzyk K."/>
            <person name="Murdoch R.W."/>
            <person name="Higgins S."/>
            <person name="Loffler F."/>
        </authorList>
    </citation>
    <scope>NUCLEOTIDE SEQUENCE</scope>
</reference>
<keyword evidence="3" id="KW-1133">Transmembrane helix</keyword>
<dbReference type="Gene3D" id="3.30.160.60">
    <property type="entry name" value="Classic Zinc Finger"/>
    <property type="match status" value="1"/>
</dbReference>
<dbReference type="EMBL" id="VSSQ01000131">
    <property type="protein sequence ID" value="MPL79865.1"/>
    <property type="molecule type" value="Genomic_DNA"/>
</dbReference>
<evidence type="ECO:0000256" key="5">
    <source>
        <dbReference type="ARBA" id="ARBA00023239"/>
    </source>
</evidence>
<dbReference type="CDD" id="cd08010">
    <property type="entry name" value="MltG_like"/>
    <property type="match status" value="1"/>
</dbReference>
<evidence type="ECO:0000256" key="1">
    <source>
        <dbReference type="ARBA" id="ARBA00022475"/>
    </source>
</evidence>
<evidence type="ECO:0000256" key="4">
    <source>
        <dbReference type="ARBA" id="ARBA00023136"/>
    </source>
</evidence>
<dbReference type="AlphaFoldDB" id="A0A644ULS0"/>
<evidence type="ECO:0000256" key="2">
    <source>
        <dbReference type="ARBA" id="ARBA00022692"/>
    </source>
</evidence>
<evidence type="ECO:0000256" key="6">
    <source>
        <dbReference type="ARBA" id="ARBA00023316"/>
    </source>
</evidence>
<keyword evidence="6" id="KW-0961">Cell wall biogenesis/degradation</keyword>
<proteinExistence type="inferred from homology"/>
<protein>
    <submittedName>
        <fullName evidence="7">Endolytic murein transglycosylase</fullName>
        <ecNumber evidence="7">4.2.2.-</ecNumber>
    </submittedName>
</protein>
<dbReference type="GO" id="GO:0016829">
    <property type="term" value="F:lyase activity"/>
    <property type="evidence" value="ECO:0007669"/>
    <property type="project" value="UniProtKB-KW"/>
</dbReference>
<keyword evidence="1" id="KW-1003">Cell membrane</keyword>
<dbReference type="EC" id="4.2.2.-" evidence="7"/>
<organism evidence="7">
    <name type="scientific">bioreactor metagenome</name>
    <dbReference type="NCBI Taxonomy" id="1076179"/>
    <lineage>
        <taxon>unclassified sequences</taxon>
        <taxon>metagenomes</taxon>
        <taxon>ecological metagenomes</taxon>
    </lineage>
</organism>
<dbReference type="PANTHER" id="PTHR30518">
    <property type="entry name" value="ENDOLYTIC MUREIN TRANSGLYCOSYLASE"/>
    <property type="match status" value="1"/>
</dbReference>